<dbReference type="PANTHER" id="PTHR30514:SF1">
    <property type="entry name" value="HTH-TYPE TRANSCRIPTIONAL REGULATOR HEXR-RELATED"/>
    <property type="match status" value="1"/>
</dbReference>
<dbReference type="OrthoDB" id="3684496at2"/>
<name>A0A1H8UQY7_9FIRM</name>
<keyword evidence="3" id="KW-0804">Transcription</keyword>
<evidence type="ECO:0000313" key="7">
    <source>
        <dbReference type="Proteomes" id="UP000198847"/>
    </source>
</evidence>
<keyword evidence="1" id="KW-0805">Transcription regulation</keyword>
<dbReference type="CDD" id="cd05013">
    <property type="entry name" value="SIS_RpiR"/>
    <property type="match status" value="1"/>
</dbReference>
<dbReference type="GO" id="GO:0097367">
    <property type="term" value="F:carbohydrate derivative binding"/>
    <property type="evidence" value="ECO:0007669"/>
    <property type="project" value="InterPro"/>
</dbReference>
<dbReference type="RefSeq" id="WP_091746208.1">
    <property type="nucleotide sequence ID" value="NZ_FODY01000009.1"/>
</dbReference>
<dbReference type="PROSITE" id="PS51071">
    <property type="entry name" value="HTH_RPIR"/>
    <property type="match status" value="1"/>
</dbReference>
<protein>
    <submittedName>
        <fullName evidence="6">DNA-binding transcriptional regulator, MurR/RpiR family, contains HTH and SIS domains</fullName>
    </submittedName>
</protein>
<dbReference type="Gene3D" id="3.40.50.10490">
    <property type="entry name" value="Glucose-6-phosphate isomerase like protein, domain 1"/>
    <property type="match status" value="1"/>
</dbReference>
<gene>
    <name evidence="6" type="ORF">SAMN04490178_10984</name>
</gene>
<dbReference type="SUPFAM" id="SSF53697">
    <property type="entry name" value="SIS domain"/>
    <property type="match status" value="1"/>
</dbReference>
<accession>A0A1H8UQY7</accession>
<dbReference type="InterPro" id="IPR047640">
    <property type="entry name" value="RpiR-like"/>
</dbReference>
<keyword evidence="2 6" id="KW-0238">DNA-binding</keyword>
<evidence type="ECO:0000256" key="3">
    <source>
        <dbReference type="ARBA" id="ARBA00023163"/>
    </source>
</evidence>
<evidence type="ECO:0000259" key="5">
    <source>
        <dbReference type="PROSITE" id="PS51464"/>
    </source>
</evidence>
<dbReference type="PANTHER" id="PTHR30514">
    <property type="entry name" value="GLUCOKINASE"/>
    <property type="match status" value="1"/>
</dbReference>
<dbReference type="Pfam" id="PF01418">
    <property type="entry name" value="HTH_6"/>
    <property type="match status" value="1"/>
</dbReference>
<organism evidence="6 7">
    <name type="scientific">Propionispora vibrioides</name>
    <dbReference type="NCBI Taxonomy" id="112903"/>
    <lineage>
        <taxon>Bacteria</taxon>
        <taxon>Bacillati</taxon>
        <taxon>Bacillota</taxon>
        <taxon>Negativicutes</taxon>
        <taxon>Selenomonadales</taxon>
        <taxon>Sporomusaceae</taxon>
        <taxon>Propionispora</taxon>
    </lineage>
</organism>
<dbReference type="InterPro" id="IPR046348">
    <property type="entry name" value="SIS_dom_sf"/>
</dbReference>
<evidence type="ECO:0000256" key="2">
    <source>
        <dbReference type="ARBA" id="ARBA00023125"/>
    </source>
</evidence>
<dbReference type="EMBL" id="FODY01000009">
    <property type="protein sequence ID" value="SEP05605.1"/>
    <property type="molecule type" value="Genomic_DNA"/>
</dbReference>
<proteinExistence type="predicted"/>
<dbReference type="InterPro" id="IPR035472">
    <property type="entry name" value="RpiR-like_SIS"/>
</dbReference>
<feature type="domain" description="SIS" evidence="5">
    <location>
        <begin position="125"/>
        <end position="259"/>
    </location>
</feature>
<sequence>MAKGVSVIDQIFSCYHELFEAEKRVADYILAQPEQVIDMTVSELAEVSAASNATIIRFCKKCGCQGFQHLKIRIARESAVVQEKQPSGTIHMDDLEQSLHNIVINKCEEIKQTLYNIPLEELRTMVDRIKEARFVLFAALGNTIPVALDGAYKLNQLGITALCSPIWESQMAMAHTLTSEDVVIAISASGESKKLLTLVDRAQERGAAVLAITNYAKSSLALRCPYHIHTVARERLFFPNFSFAFTRLAAMSVMETFFFLLASSKAGAQECIAVHEQTIADDKT</sequence>
<keyword evidence="7" id="KW-1185">Reference proteome</keyword>
<dbReference type="GO" id="GO:1901135">
    <property type="term" value="P:carbohydrate derivative metabolic process"/>
    <property type="evidence" value="ECO:0007669"/>
    <property type="project" value="InterPro"/>
</dbReference>
<evidence type="ECO:0000259" key="4">
    <source>
        <dbReference type="PROSITE" id="PS51071"/>
    </source>
</evidence>
<dbReference type="Proteomes" id="UP000198847">
    <property type="component" value="Unassembled WGS sequence"/>
</dbReference>
<dbReference type="AlphaFoldDB" id="A0A1H8UQY7"/>
<dbReference type="InterPro" id="IPR009057">
    <property type="entry name" value="Homeodomain-like_sf"/>
</dbReference>
<evidence type="ECO:0000256" key="1">
    <source>
        <dbReference type="ARBA" id="ARBA00023015"/>
    </source>
</evidence>
<dbReference type="InterPro" id="IPR001347">
    <property type="entry name" value="SIS_dom"/>
</dbReference>
<dbReference type="SUPFAM" id="SSF46689">
    <property type="entry name" value="Homeodomain-like"/>
    <property type="match status" value="1"/>
</dbReference>
<dbReference type="GO" id="GO:0003700">
    <property type="term" value="F:DNA-binding transcription factor activity"/>
    <property type="evidence" value="ECO:0007669"/>
    <property type="project" value="InterPro"/>
</dbReference>
<dbReference type="InterPro" id="IPR036388">
    <property type="entry name" value="WH-like_DNA-bd_sf"/>
</dbReference>
<dbReference type="PROSITE" id="PS51464">
    <property type="entry name" value="SIS"/>
    <property type="match status" value="1"/>
</dbReference>
<dbReference type="InterPro" id="IPR000281">
    <property type="entry name" value="HTH_RpiR"/>
</dbReference>
<dbReference type="STRING" id="112903.SAMN04490178_10984"/>
<dbReference type="Gene3D" id="1.10.10.10">
    <property type="entry name" value="Winged helix-like DNA-binding domain superfamily/Winged helix DNA-binding domain"/>
    <property type="match status" value="1"/>
</dbReference>
<evidence type="ECO:0000313" key="6">
    <source>
        <dbReference type="EMBL" id="SEP05605.1"/>
    </source>
</evidence>
<feature type="domain" description="HTH rpiR-type" evidence="4">
    <location>
        <begin position="5"/>
        <end position="81"/>
    </location>
</feature>
<dbReference type="Pfam" id="PF01380">
    <property type="entry name" value="SIS"/>
    <property type="match status" value="1"/>
</dbReference>
<reference evidence="6 7" key="1">
    <citation type="submission" date="2016-10" db="EMBL/GenBank/DDBJ databases">
        <authorList>
            <person name="de Groot N.N."/>
        </authorList>
    </citation>
    <scope>NUCLEOTIDE SEQUENCE [LARGE SCALE GENOMIC DNA]</scope>
    <source>
        <strain evidence="6 7">DSM 13305</strain>
    </source>
</reference>
<dbReference type="GO" id="GO:0003677">
    <property type="term" value="F:DNA binding"/>
    <property type="evidence" value="ECO:0007669"/>
    <property type="project" value="UniProtKB-KW"/>
</dbReference>